<dbReference type="Pfam" id="PF12733">
    <property type="entry name" value="Cadherin-like"/>
    <property type="match status" value="1"/>
</dbReference>
<sequence>MMKKLLKTSYVILMVMIITTGMISIPVKAAESASVIVGSGTALVGEEVSVTINVSGGGSNIIMCDLWISYDSKILEALPGYTSNADGNIRILEDMNAKTASFTLKFKALTKGSSNISITSSSIITSMMEDRVTINASTGKVTVNVPSADTPAPAPGGTTYSSNNNLSSLQISPGTISPAFSPNVTSYTATVGSDCTALTVSAPTEDSTAKVSVTGKTMDPGTNTTKIIVKAQNGSTKTYVITTNKVAGATPTQAVDNAVVATQAQTTPAVVAAITTTINGASYNVISDFTNHPLPTGYTATAFDFNGQSVTAGKGANNLTIMYLEKADGSGTGNFYVYDTASKTFSLLSTITQPALTYTILPITSSMEIPNNYTKSTLTINGNSVDILIPNGSDVKYCLFYGVDSAGTSGWYRFDYTEQTVQKYYGEDLSSAVVASSNVAAQGGNVNLWKIIAASSALAAILFLIIMIVLVFKLRSNRSDHDYDDADEDGQDIFSAITYNELHNNDDDDDDHHDDSINDNSSDEDLDVNKSNSNESNANKSENKEDHNSEIASEIGADAEAAATMNIEFEDDDLDTENVFENDDFRVDTEELFDDNDQNNDISDMKDILEDDDDIDITKNDDDDDFEFLDIEDLEDK</sequence>
<evidence type="ECO:0000256" key="1">
    <source>
        <dbReference type="SAM" id="MobiDB-lite"/>
    </source>
</evidence>
<feature type="region of interest" description="Disordered" evidence="1">
    <location>
        <begin position="146"/>
        <end position="165"/>
    </location>
</feature>
<feature type="compositionally biased region" description="Low complexity" evidence="1">
    <location>
        <begin position="529"/>
        <end position="540"/>
    </location>
</feature>
<feature type="region of interest" description="Disordered" evidence="1">
    <location>
        <begin position="502"/>
        <end position="550"/>
    </location>
</feature>
<evidence type="ECO:0000313" key="4">
    <source>
        <dbReference type="EMBL" id="SEW34610.1"/>
    </source>
</evidence>
<keyword evidence="2" id="KW-0812">Transmembrane</keyword>
<evidence type="ECO:0000313" key="5">
    <source>
        <dbReference type="Proteomes" id="UP000199701"/>
    </source>
</evidence>
<dbReference type="SUPFAM" id="SSF49384">
    <property type="entry name" value="Carbohydrate-binding domain"/>
    <property type="match status" value="1"/>
</dbReference>
<evidence type="ECO:0000256" key="2">
    <source>
        <dbReference type="SAM" id="Phobius"/>
    </source>
</evidence>
<dbReference type="OrthoDB" id="2020989at2"/>
<name>A0A1I0R2W6_9FIRM</name>
<dbReference type="EMBL" id="FOJI01000011">
    <property type="protein sequence ID" value="SEW34610.1"/>
    <property type="molecule type" value="Genomic_DNA"/>
</dbReference>
<feature type="domain" description="Cadherin-like beta-sandwich-like" evidence="3">
    <location>
        <begin position="166"/>
        <end position="243"/>
    </location>
</feature>
<dbReference type="Proteomes" id="UP000199701">
    <property type="component" value="Unassembled WGS sequence"/>
</dbReference>
<keyword evidence="5" id="KW-1185">Reference proteome</keyword>
<accession>A0A1I0R2W6</accession>
<proteinExistence type="predicted"/>
<dbReference type="Gene3D" id="2.60.40.680">
    <property type="match status" value="1"/>
</dbReference>
<gene>
    <name evidence="4" type="ORF">SAMN05421659_11190</name>
</gene>
<feature type="transmembrane region" description="Helical" evidence="2">
    <location>
        <begin position="448"/>
        <end position="472"/>
    </location>
</feature>
<dbReference type="GO" id="GO:0030246">
    <property type="term" value="F:carbohydrate binding"/>
    <property type="evidence" value="ECO:0007669"/>
    <property type="project" value="InterPro"/>
</dbReference>
<dbReference type="InterPro" id="IPR008965">
    <property type="entry name" value="CBM2/CBM3_carb-bd_dom_sf"/>
</dbReference>
<evidence type="ECO:0000259" key="3">
    <source>
        <dbReference type="Pfam" id="PF12733"/>
    </source>
</evidence>
<dbReference type="AlphaFoldDB" id="A0A1I0R2W6"/>
<reference evidence="4 5" key="1">
    <citation type="submission" date="2016-10" db="EMBL/GenBank/DDBJ databases">
        <authorList>
            <person name="de Groot N.N."/>
        </authorList>
    </citation>
    <scope>NUCLEOTIDE SEQUENCE [LARGE SCALE GENOMIC DNA]</scope>
    <source>
        <strain evidence="4 5">DSM 9179</strain>
    </source>
</reference>
<protein>
    <submittedName>
        <fullName evidence="4">Cohesin domain-containing protein</fullName>
    </submittedName>
</protein>
<dbReference type="RefSeq" id="WP_092455132.1">
    <property type="nucleotide sequence ID" value="NZ_FOJI01000011.1"/>
</dbReference>
<dbReference type="STRING" id="99656.SAMN05421659_11190"/>
<keyword evidence="2" id="KW-0472">Membrane</keyword>
<keyword evidence="2" id="KW-1133">Transmembrane helix</keyword>
<dbReference type="InterPro" id="IPR025883">
    <property type="entry name" value="Cadherin-like_domain"/>
</dbReference>
<organism evidence="4 5">
    <name type="scientific">[Clostridium] fimetarium</name>
    <dbReference type="NCBI Taxonomy" id="99656"/>
    <lineage>
        <taxon>Bacteria</taxon>
        <taxon>Bacillati</taxon>
        <taxon>Bacillota</taxon>
        <taxon>Clostridia</taxon>
        <taxon>Lachnospirales</taxon>
        <taxon>Lachnospiraceae</taxon>
    </lineage>
</organism>